<sequence>MAKGQKEIDEDVAALTVRVPRALVSDIDQERNARAVRVPRNTWILEAVVEKLDRERRRLRNGTWPGVDVGQE</sequence>
<accession>A0AAP3XRI8</accession>
<dbReference type="EMBL" id="JARGEQ010000091">
    <property type="protein sequence ID" value="MDF1586679.1"/>
    <property type="molecule type" value="Genomic_DNA"/>
</dbReference>
<organism evidence="1 2">
    <name type="scientific">Marinimicrococcus flavescens</name>
    <dbReference type="NCBI Taxonomy" id="3031815"/>
    <lineage>
        <taxon>Bacteria</taxon>
        <taxon>Pseudomonadati</taxon>
        <taxon>Pseudomonadota</taxon>
        <taxon>Alphaproteobacteria</taxon>
        <taxon>Geminicoccales</taxon>
        <taxon>Geminicoccaceae</taxon>
        <taxon>Marinimicrococcus</taxon>
    </lineage>
</organism>
<gene>
    <name evidence="1" type="ORF">PZ740_09825</name>
</gene>
<dbReference type="Proteomes" id="UP001301140">
    <property type="component" value="Unassembled WGS sequence"/>
</dbReference>
<keyword evidence="2" id="KW-1185">Reference proteome</keyword>
<evidence type="ECO:0000313" key="1">
    <source>
        <dbReference type="EMBL" id="MDF1586679.1"/>
    </source>
</evidence>
<comment type="caution">
    <text evidence="1">The sequence shown here is derived from an EMBL/GenBank/DDBJ whole genome shotgun (WGS) entry which is preliminary data.</text>
</comment>
<dbReference type="AlphaFoldDB" id="A0AAP3XRI8"/>
<proteinExistence type="predicted"/>
<evidence type="ECO:0000313" key="2">
    <source>
        <dbReference type="Proteomes" id="UP001301140"/>
    </source>
</evidence>
<reference evidence="1 2" key="1">
    <citation type="submission" date="2023-03" db="EMBL/GenBank/DDBJ databases">
        <title>YIM 152171 draft genome.</title>
        <authorList>
            <person name="Yang Z."/>
        </authorList>
    </citation>
    <scope>NUCLEOTIDE SEQUENCE [LARGE SCALE GENOMIC DNA]</scope>
    <source>
        <strain evidence="1 2">YIM 152171</strain>
    </source>
</reference>
<protein>
    <submittedName>
        <fullName evidence="1">Uncharacterized protein</fullName>
    </submittedName>
</protein>
<name>A0AAP3XRI8_9PROT</name>